<sequence>MNLVLGGSKIVSWFLFLFASVGEIVRLLCALDVSFMLFVGLLISKNKFIDFILAGAESKWRLFEKH</sequence>
<evidence type="ECO:0000313" key="3">
    <source>
        <dbReference type="Proteomes" id="UP000323597"/>
    </source>
</evidence>
<keyword evidence="1" id="KW-0472">Membrane</keyword>
<gene>
    <name evidence="2" type="ORF">E1A91_D11G386900v1</name>
</gene>
<keyword evidence="3" id="KW-1185">Reference proteome</keyword>
<dbReference type="AlphaFoldDB" id="A0A5D2T3T7"/>
<feature type="transmembrane region" description="Helical" evidence="1">
    <location>
        <begin position="12"/>
        <end position="43"/>
    </location>
</feature>
<organism evidence="2 3">
    <name type="scientific">Gossypium mustelinum</name>
    <name type="common">Cotton</name>
    <name type="synonym">Gossypium caicoense</name>
    <dbReference type="NCBI Taxonomy" id="34275"/>
    <lineage>
        <taxon>Eukaryota</taxon>
        <taxon>Viridiplantae</taxon>
        <taxon>Streptophyta</taxon>
        <taxon>Embryophyta</taxon>
        <taxon>Tracheophyta</taxon>
        <taxon>Spermatophyta</taxon>
        <taxon>Magnoliopsida</taxon>
        <taxon>eudicotyledons</taxon>
        <taxon>Gunneridae</taxon>
        <taxon>Pentapetalae</taxon>
        <taxon>rosids</taxon>
        <taxon>malvids</taxon>
        <taxon>Malvales</taxon>
        <taxon>Malvaceae</taxon>
        <taxon>Malvoideae</taxon>
        <taxon>Gossypium</taxon>
    </lineage>
</organism>
<evidence type="ECO:0000256" key="1">
    <source>
        <dbReference type="SAM" id="Phobius"/>
    </source>
</evidence>
<reference evidence="2 3" key="1">
    <citation type="submission" date="2019-07" db="EMBL/GenBank/DDBJ databases">
        <title>WGS assembly of Gossypium mustelinum.</title>
        <authorList>
            <person name="Chen Z.J."/>
            <person name="Sreedasyam A."/>
            <person name="Ando A."/>
            <person name="Song Q."/>
            <person name="De L."/>
            <person name="Hulse-Kemp A."/>
            <person name="Ding M."/>
            <person name="Ye W."/>
            <person name="Kirkbride R."/>
            <person name="Jenkins J."/>
            <person name="Plott C."/>
            <person name="Lovell J."/>
            <person name="Lin Y.-M."/>
            <person name="Vaughn R."/>
            <person name="Liu B."/>
            <person name="Li W."/>
            <person name="Simpson S."/>
            <person name="Scheffler B."/>
            <person name="Saski C."/>
            <person name="Grover C."/>
            <person name="Hu G."/>
            <person name="Conover J."/>
            <person name="Carlson J."/>
            <person name="Shu S."/>
            <person name="Boston L."/>
            <person name="Williams M."/>
            <person name="Peterson D."/>
            <person name="Mcgee K."/>
            <person name="Jones D."/>
            <person name="Wendel J."/>
            <person name="Stelly D."/>
            <person name="Grimwood J."/>
            <person name="Schmutz J."/>
        </authorList>
    </citation>
    <scope>NUCLEOTIDE SEQUENCE [LARGE SCALE GENOMIC DNA]</scope>
    <source>
        <strain evidence="2">1408120.09</strain>
    </source>
</reference>
<dbReference type="Proteomes" id="UP000323597">
    <property type="component" value="Chromosome D11"/>
</dbReference>
<protein>
    <submittedName>
        <fullName evidence="2">Uncharacterized protein</fullName>
    </submittedName>
</protein>
<proteinExistence type="predicted"/>
<name>A0A5D2T3T7_GOSMU</name>
<dbReference type="EMBL" id="CM017659">
    <property type="protein sequence ID" value="TYI58798.1"/>
    <property type="molecule type" value="Genomic_DNA"/>
</dbReference>
<evidence type="ECO:0000313" key="2">
    <source>
        <dbReference type="EMBL" id="TYI58798.1"/>
    </source>
</evidence>
<accession>A0A5D2T3T7</accession>
<keyword evidence="1" id="KW-0812">Transmembrane</keyword>
<keyword evidence="1" id="KW-1133">Transmembrane helix</keyword>